<feature type="transmembrane region" description="Helical" evidence="8">
    <location>
        <begin position="189"/>
        <end position="213"/>
    </location>
</feature>
<feature type="transmembrane region" description="Helical" evidence="8">
    <location>
        <begin position="249"/>
        <end position="267"/>
    </location>
</feature>
<gene>
    <name evidence="9" type="primary">mptB</name>
    <name evidence="9" type="ORF">V1633_19115</name>
    <name evidence="10" type="ORF">V1633_26540</name>
</gene>
<feature type="transmembrane region" description="Helical" evidence="8">
    <location>
        <begin position="378"/>
        <end position="399"/>
    </location>
</feature>
<dbReference type="Proteomes" id="UP001332243">
    <property type="component" value="Unassembled WGS sequence"/>
</dbReference>
<name>A0ABU7RW11_9ACTN</name>
<accession>A0ABU7RW11</accession>
<comment type="similarity">
    <text evidence="7">Belongs to the MptA/B family.</text>
</comment>
<dbReference type="InterPro" id="IPR049829">
    <property type="entry name" value="MptA/B-like"/>
</dbReference>
<comment type="caution">
    <text evidence="9">The sequence shown here is derived from an EMBL/GenBank/DDBJ whole genome shotgun (WGS) entry which is preliminary data.</text>
</comment>
<evidence type="ECO:0000256" key="1">
    <source>
        <dbReference type="ARBA" id="ARBA00004141"/>
    </source>
</evidence>
<evidence type="ECO:0000256" key="8">
    <source>
        <dbReference type="SAM" id="Phobius"/>
    </source>
</evidence>
<evidence type="ECO:0000313" key="9">
    <source>
        <dbReference type="EMBL" id="MEE6260600.1"/>
    </source>
</evidence>
<keyword evidence="2 9" id="KW-0328">Glycosyltransferase</keyword>
<comment type="subcellular location">
    <subcellularLocation>
        <location evidence="1">Membrane</location>
        <topology evidence="1">Multi-pass membrane protein</topology>
    </subcellularLocation>
</comment>
<evidence type="ECO:0000256" key="2">
    <source>
        <dbReference type="ARBA" id="ARBA00022676"/>
    </source>
</evidence>
<feature type="transmembrane region" description="Helical" evidence="8">
    <location>
        <begin position="488"/>
        <end position="509"/>
    </location>
</feature>
<keyword evidence="5 8" id="KW-1133">Transmembrane helix</keyword>
<protein>
    <submittedName>
        <fullName evidence="9">Polyprenol phosphomannose-dependent alpha 1,6 mannosyltransferase MptB</fullName>
    </submittedName>
</protein>
<evidence type="ECO:0000313" key="11">
    <source>
        <dbReference type="Proteomes" id="UP001332243"/>
    </source>
</evidence>
<evidence type="ECO:0000256" key="6">
    <source>
        <dbReference type="ARBA" id="ARBA00023136"/>
    </source>
</evidence>
<feature type="transmembrane region" description="Helical" evidence="8">
    <location>
        <begin position="452"/>
        <end position="476"/>
    </location>
</feature>
<evidence type="ECO:0000256" key="7">
    <source>
        <dbReference type="ARBA" id="ARBA00043987"/>
    </source>
</evidence>
<evidence type="ECO:0000256" key="5">
    <source>
        <dbReference type="ARBA" id="ARBA00022989"/>
    </source>
</evidence>
<feature type="transmembrane region" description="Helical" evidence="8">
    <location>
        <begin position="12"/>
        <end position="31"/>
    </location>
</feature>
<feature type="transmembrane region" description="Helical" evidence="8">
    <location>
        <begin position="515"/>
        <end position="532"/>
    </location>
</feature>
<evidence type="ECO:0000256" key="4">
    <source>
        <dbReference type="ARBA" id="ARBA00022692"/>
    </source>
</evidence>
<dbReference type="EMBL" id="JAZGQK010000025">
    <property type="protein sequence ID" value="MEE6262048.1"/>
    <property type="molecule type" value="Genomic_DNA"/>
</dbReference>
<keyword evidence="3" id="KW-0808">Transferase</keyword>
<dbReference type="Pfam" id="PF26314">
    <property type="entry name" value="MptA_B_family"/>
    <property type="match status" value="1"/>
</dbReference>
<feature type="transmembrane region" description="Helical" evidence="8">
    <location>
        <begin position="51"/>
        <end position="71"/>
    </location>
</feature>
<feature type="transmembrane region" description="Helical" evidence="8">
    <location>
        <begin position="225"/>
        <end position="243"/>
    </location>
</feature>
<keyword evidence="6 8" id="KW-0472">Membrane</keyword>
<feature type="transmembrane region" description="Helical" evidence="8">
    <location>
        <begin position="279"/>
        <end position="309"/>
    </location>
</feature>
<evidence type="ECO:0000256" key="3">
    <source>
        <dbReference type="ARBA" id="ARBA00022679"/>
    </source>
</evidence>
<dbReference type="RefSeq" id="WP_331215712.1">
    <property type="nucleotide sequence ID" value="NZ_JAZGQK010000016.1"/>
</dbReference>
<keyword evidence="4 8" id="KW-0812">Transmembrane</keyword>
<sequence>MPARDRLTRLRTVGFAATSVMAASAYGAGALPAGDADAAVLPGGAVAAPASYWWGLAGWLVGLTALAAVWWRLGARITAPAPAPAPSPAPAPGTVRLRALLGTGLLWAVPLLFAPPTGSRDAYAYACQGALWLDGVDPYTVGVLPGGCVWSDAVPALWRHTPTPYGPLAVAVSGGVVALARLVTTSTDAQLLIAVALLRAVALAGVLLVAGCLPRLARACGVDPVRASWLGLLSPLVMIHAVSGVHNDALMVGLVVAALWLSLSGRGPSATGGGNSNRFLVLCGAGALLGLAVAVKVTAVLAVPFVVLLGTVRTSPADMPPARTTRDRATPGRAAPAGPVVSAGGAVAAGGACAFAGLSLVTGLDLGWLGALTDTGRLVQWTSLPTGLGMAAGYLLRLVGHPEAFDLAVRVARLLGLVTLAATVVVLLVRAWSATSAPGPTARRRVVVATGLAFAALAVLSPVFYPWYALTAVAVLAAGLSDRWRGRAAGLVLLASFLVLPDGLGLAVLSKLPGALFDVALVVVLAVGVYKARSRRGRAT</sequence>
<dbReference type="NCBIfam" id="NF038066">
    <property type="entry name" value="MptB"/>
    <property type="match status" value="1"/>
</dbReference>
<reference evidence="9 11" key="1">
    <citation type="submission" date="2024-01" db="EMBL/GenBank/DDBJ databases">
        <title>Genome insights into Plantactinospora sonchi sp. nov.</title>
        <authorList>
            <person name="Wang L."/>
        </authorList>
    </citation>
    <scope>NUCLEOTIDE SEQUENCE [LARGE SCALE GENOMIC DNA]</scope>
    <source>
        <strain evidence="9 11">NEAU-QY2</strain>
    </source>
</reference>
<dbReference type="EMBL" id="JAZGQK010000016">
    <property type="protein sequence ID" value="MEE6260600.1"/>
    <property type="molecule type" value="Genomic_DNA"/>
</dbReference>
<proteinExistence type="inferred from homology"/>
<organism evidence="9 11">
    <name type="scientific">Plantactinospora sonchi</name>
    <dbReference type="NCBI Taxonomy" id="1544735"/>
    <lineage>
        <taxon>Bacteria</taxon>
        <taxon>Bacillati</taxon>
        <taxon>Actinomycetota</taxon>
        <taxon>Actinomycetes</taxon>
        <taxon>Micromonosporales</taxon>
        <taxon>Micromonosporaceae</taxon>
        <taxon>Plantactinospora</taxon>
    </lineage>
</organism>
<evidence type="ECO:0000313" key="10">
    <source>
        <dbReference type="EMBL" id="MEE6262048.1"/>
    </source>
</evidence>
<keyword evidence="11" id="KW-1185">Reference proteome</keyword>
<feature type="transmembrane region" description="Helical" evidence="8">
    <location>
        <begin position="411"/>
        <end position="432"/>
    </location>
</feature>
<dbReference type="GO" id="GO:0016757">
    <property type="term" value="F:glycosyltransferase activity"/>
    <property type="evidence" value="ECO:0007669"/>
    <property type="project" value="UniProtKB-KW"/>
</dbReference>